<dbReference type="GeneID" id="74942321"/>
<sequence>MSSGVLVRQALARGESHRTASVLTRMEQVADVVTAFDHLTVGAPESAEFGPRGTEWRDPTGDSSTGRGSSEHSRPTED</sequence>
<protein>
    <submittedName>
        <fullName evidence="2">Uncharacterized protein</fullName>
    </submittedName>
</protein>
<dbReference type="RefSeq" id="WP_260595311.1">
    <property type="nucleotide sequence ID" value="NZ_CP104003.1"/>
</dbReference>
<dbReference type="EMBL" id="CP104003">
    <property type="protein sequence ID" value="UWM56191.1"/>
    <property type="molecule type" value="Genomic_DNA"/>
</dbReference>
<gene>
    <name evidence="2" type="ORF">N0B31_07825</name>
</gene>
<accession>A0A9E7U9Q5</accession>
<name>A0A9E7U9Q5_9EURY</name>
<evidence type="ECO:0000313" key="2">
    <source>
        <dbReference type="EMBL" id="UWM56191.1"/>
    </source>
</evidence>
<evidence type="ECO:0000256" key="1">
    <source>
        <dbReference type="SAM" id="MobiDB-lite"/>
    </source>
</evidence>
<evidence type="ECO:0000313" key="3">
    <source>
        <dbReference type="Proteomes" id="UP001057580"/>
    </source>
</evidence>
<proteinExistence type="predicted"/>
<organism evidence="2 3">
    <name type="scientific">Salinirubellus salinus</name>
    <dbReference type="NCBI Taxonomy" id="1364945"/>
    <lineage>
        <taxon>Archaea</taxon>
        <taxon>Methanobacteriati</taxon>
        <taxon>Methanobacteriota</taxon>
        <taxon>Stenosarchaea group</taxon>
        <taxon>Halobacteria</taxon>
        <taxon>Halobacteriales</taxon>
        <taxon>Natronomonadaceae</taxon>
        <taxon>Salinirubellus</taxon>
    </lineage>
</organism>
<keyword evidence="3" id="KW-1185">Reference proteome</keyword>
<feature type="region of interest" description="Disordered" evidence="1">
    <location>
        <begin position="1"/>
        <end position="21"/>
    </location>
</feature>
<reference evidence="2" key="1">
    <citation type="submission" date="2022-09" db="EMBL/GenBank/DDBJ databases">
        <title>Diverse halophilic archaea isolated from saline environments.</title>
        <authorList>
            <person name="Cui H.-L."/>
        </authorList>
    </citation>
    <scope>NUCLEOTIDE SEQUENCE</scope>
    <source>
        <strain evidence="2">ZS-35-S2</strain>
    </source>
</reference>
<feature type="region of interest" description="Disordered" evidence="1">
    <location>
        <begin position="41"/>
        <end position="78"/>
    </location>
</feature>
<dbReference type="AlphaFoldDB" id="A0A9E7U9Q5"/>
<dbReference type="KEGG" id="ssai:N0B31_07825"/>
<feature type="compositionally biased region" description="Basic and acidic residues" evidence="1">
    <location>
        <begin position="69"/>
        <end position="78"/>
    </location>
</feature>
<dbReference type="Proteomes" id="UP001057580">
    <property type="component" value="Chromosome"/>
</dbReference>